<evidence type="ECO:0000313" key="1">
    <source>
        <dbReference type="EMBL" id="MBE9213920.1"/>
    </source>
</evidence>
<evidence type="ECO:0000313" key="2">
    <source>
        <dbReference type="Proteomes" id="UP000620559"/>
    </source>
</evidence>
<dbReference type="RefSeq" id="WP_193921228.1">
    <property type="nucleotide sequence ID" value="NZ_JADEWL010000045.1"/>
</dbReference>
<accession>A0A8J7F582</accession>
<evidence type="ECO:0008006" key="3">
    <source>
        <dbReference type="Google" id="ProtNLM"/>
    </source>
</evidence>
<dbReference type="AlphaFoldDB" id="A0A8J7F582"/>
<proteinExistence type="predicted"/>
<protein>
    <recommendedName>
        <fullName evidence="3">Lipoprotein</fullName>
    </recommendedName>
</protein>
<comment type="caution">
    <text evidence="1">The sequence shown here is derived from an EMBL/GenBank/DDBJ whole genome shotgun (WGS) entry which is preliminary data.</text>
</comment>
<dbReference type="EMBL" id="JADEWL010000045">
    <property type="protein sequence ID" value="MBE9213920.1"/>
    <property type="molecule type" value="Genomic_DNA"/>
</dbReference>
<reference evidence="1" key="1">
    <citation type="submission" date="2020-10" db="EMBL/GenBank/DDBJ databases">
        <authorList>
            <person name="Castelo-Branco R."/>
            <person name="Eusebio N."/>
            <person name="Adriana R."/>
            <person name="Vieira A."/>
            <person name="Brugerolle De Fraissinette N."/>
            <person name="Rezende De Castro R."/>
            <person name="Schneider M.P."/>
            <person name="Vasconcelos V."/>
            <person name="Leao P.N."/>
        </authorList>
    </citation>
    <scope>NUCLEOTIDE SEQUENCE</scope>
    <source>
        <strain evidence="1">LEGE 06105</strain>
    </source>
</reference>
<dbReference type="Proteomes" id="UP000620559">
    <property type="component" value="Unassembled WGS sequence"/>
</dbReference>
<gene>
    <name evidence="1" type="ORF">IQ247_14805</name>
</gene>
<sequence length="287" mass="32851">MLNNFRKTFILVAVVATLSTGCKYSKQYQKLSEAGDKYTIAVDELLNKASELQIDLSSEKLLLNDRISNQTLTDYEDSKKRDREMLVVIEDISEHNRLLTAYFSTLRELAHSDTPEITKEKIEDIATNLETIGIKLQKNSLFPGKSVLGNIGKLIVHSKINGVLREELEQRNPLILKELTIQQEMLKALGEIMNNNINELQNQREQLLVILPLTEKQPISHELLSQWTQTRKKMFLMNRQVRELNQASFALEGFKEIYQASVEGKVKSQSLNDALKDIDYFLALLGK</sequence>
<name>A0A8J7F582_9CYAN</name>
<keyword evidence="2" id="KW-1185">Reference proteome</keyword>
<organism evidence="1 2">
    <name type="scientific">Plectonema cf. radiosum LEGE 06105</name>
    <dbReference type="NCBI Taxonomy" id="945769"/>
    <lineage>
        <taxon>Bacteria</taxon>
        <taxon>Bacillati</taxon>
        <taxon>Cyanobacteriota</taxon>
        <taxon>Cyanophyceae</taxon>
        <taxon>Oscillatoriophycideae</taxon>
        <taxon>Oscillatoriales</taxon>
        <taxon>Microcoleaceae</taxon>
        <taxon>Plectonema</taxon>
    </lineage>
</organism>
<dbReference type="PROSITE" id="PS51257">
    <property type="entry name" value="PROKAR_LIPOPROTEIN"/>
    <property type="match status" value="1"/>
</dbReference>